<evidence type="ECO:0000256" key="1">
    <source>
        <dbReference type="SAM" id="SignalP"/>
    </source>
</evidence>
<protein>
    <recommendedName>
        <fullName evidence="4">Lipoprotein</fullName>
    </recommendedName>
</protein>
<feature type="signal peptide" evidence="1">
    <location>
        <begin position="1"/>
        <end position="24"/>
    </location>
</feature>
<keyword evidence="1" id="KW-0732">Signal</keyword>
<dbReference type="RefSeq" id="WP_205042584.1">
    <property type="nucleotide sequence ID" value="NZ_CAJVAX010000012.1"/>
</dbReference>
<name>A0A9W4E661_9ACTN</name>
<dbReference type="PROSITE" id="PS51257">
    <property type="entry name" value="PROKAR_LIPOPROTEIN"/>
    <property type="match status" value="1"/>
</dbReference>
<keyword evidence="3" id="KW-1185">Reference proteome</keyword>
<gene>
    <name evidence="2" type="ORF">SBRY_20500</name>
</gene>
<dbReference type="AlphaFoldDB" id="A0A9W4E661"/>
<evidence type="ECO:0008006" key="4">
    <source>
        <dbReference type="Google" id="ProtNLM"/>
    </source>
</evidence>
<sequence length="94" mass="9252">MTAGGRRARIAVGVAALGAVLALAGCGANDAKGYGDAPVKGKQGEDSPATVYNMPDGFGNLATKCVGSGNRAYVTTNSGGPSNIQIVKDPQCPG</sequence>
<feature type="chain" id="PRO_5040915784" description="Lipoprotein" evidence="1">
    <location>
        <begin position="25"/>
        <end position="94"/>
    </location>
</feature>
<dbReference type="EMBL" id="CAJVAX010000012">
    <property type="protein sequence ID" value="CAG7628721.1"/>
    <property type="molecule type" value="Genomic_DNA"/>
</dbReference>
<accession>A0A9W4E661</accession>
<evidence type="ECO:0000313" key="2">
    <source>
        <dbReference type="EMBL" id="CAG7628721.1"/>
    </source>
</evidence>
<dbReference type="Proteomes" id="UP001153328">
    <property type="component" value="Unassembled WGS sequence"/>
</dbReference>
<evidence type="ECO:0000313" key="3">
    <source>
        <dbReference type="Proteomes" id="UP001153328"/>
    </source>
</evidence>
<proteinExistence type="predicted"/>
<comment type="caution">
    <text evidence="2">The sequence shown here is derived from an EMBL/GenBank/DDBJ whole genome shotgun (WGS) entry which is preliminary data.</text>
</comment>
<reference evidence="2" key="1">
    <citation type="submission" date="2021-06" db="EMBL/GenBank/DDBJ databases">
        <authorList>
            <person name="Arsene-Ploetze F."/>
        </authorList>
    </citation>
    <scope>NUCLEOTIDE SEQUENCE</scope>
    <source>
        <strain evidence="2">SBRY1</strain>
    </source>
</reference>
<organism evidence="2 3">
    <name type="scientific">Actinacidiphila bryophytorum</name>
    <dbReference type="NCBI Taxonomy" id="1436133"/>
    <lineage>
        <taxon>Bacteria</taxon>
        <taxon>Bacillati</taxon>
        <taxon>Actinomycetota</taxon>
        <taxon>Actinomycetes</taxon>
        <taxon>Kitasatosporales</taxon>
        <taxon>Streptomycetaceae</taxon>
        <taxon>Actinacidiphila</taxon>
    </lineage>
</organism>